<dbReference type="Pfam" id="PF00560">
    <property type="entry name" value="LRR_1"/>
    <property type="match status" value="1"/>
</dbReference>
<dbReference type="SUPFAM" id="SSF52058">
    <property type="entry name" value="L domain-like"/>
    <property type="match status" value="1"/>
</dbReference>
<dbReference type="GO" id="GO:0008237">
    <property type="term" value="F:metallopeptidase activity"/>
    <property type="evidence" value="ECO:0007669"/>
    <property type="project" value="InterPro"/>
</dbReference>
<dbReference type="Gene3D" id="3.80.10.10">
    <property type="entry name" value="Ribonuclease Inhibitor"/>
    <property type="match status" value="1"/>
</dbReference>
<dbReference type="Pfam" id="PF13149">
    <property type="entry name" value="Mfa_like_1"/>
    <property type="match status" value="1"/>
</dbReference>
<dbReference type="eggNOG" id="COG4886">
    <property type="taxonomic scope" value="Bacteria"/>
</dbReference>
<organism evidence="2 3">
    <name type="scientific">Phocaeicola coprophilus DSM 18228 = JCM 13818</name>
    <dbReference type="NCBI Taxonomy" id="547042"/>
    <lineage>
        <taxon>Bacteria</taxon>
        <taxon>Pseudomonadati</taxon>
        <taxon>Bacteroidota</taxon>
        <taxon>Bacteroidia</taxon>
        <taxon>Bacteroidales</taxon>
        <taxon>Bacteroidaceae</taxon>
        <taxon>Phocaeicola</taxon>
    </lineage>
</organism>
<dbReference type="HOGENOM" id="CLU_319037_0_0_10"/>
<proteinExistence type="predicted"/>
<dbReference type="STRING" id="547042.BACCOPRO_03696"/>
<dbReference type="InterPro" id="IPR019026">
    <property type="entry name" value="Peptidase_M64_IgA"/>
</dbReference>
<dbReference type="Pfam" id="PF09471">
    <property type="entry name" value="Peptidase_M64"/>
    <property type="match status" value="2"/>
</dbReference>
<comment type="caution">
    <text evidence="2">The sequence shown here is derived from an EMBL/GenBank/DDBJ whole genome shotgun (WGS) entry which is preliminary data.</text>
</comment>
<protein>
    <submittedName>
        <fullName evidence="2">Leucine Rich Repeat protein</fullName>
    </submittedName>
</protein>
<dbReference type="GeneID" id="78405302"/>
<gene>
    <name evidence="2" type="ORF">BACCOPRO_03696</name>
</gene>
<evidence type="ECO:0000313" key="2">
    <source>
        <dbReference type="EMBL" id="EEF78171.1"/>
    </source>
</evidence>
<evidence type="ECO:0000313" key="3">
    <source>
        <dbReference type="Proteomes" id="UP000014073"/>
    </source>
</evidence>
<dbReference type="InterPro" id="IPR042278">
    <property type="entry name" value="Mfa-like_1_N"/>
</dbReference>
<dbReference type="CDD" id="cd13120">
    <property type="entry name" value="BF2867_like_N"/>
    <property type="match status" value="1"/>
</dbReference>
<dbReference type="InterPro" id="IPR050994">
    <property type="entry name" value="At_inactive_RLKs"/>
</dbReference>
<dbReference type="RefSeq" id="WP_008145309.1">
    <property type="nucleotide sequence ID" value="NZ_EQ973651.1"/>
</dbReference>
<dbReference type="PROSITE" id="PS51257">
    <property type="entry name" value="PROKAR_LIPOPROTEIN"/>
    <property type="match status" value="1"/>
</dbReference>
<dbReference type="PANTHER" id="PTHR48010:SF58">
    <property type="entry name" value="RECEPTOR PROTEIN KINASE-LIKE PROTEIN ZAR1"/>
    <property type="match status" value="1"/>
</dbReference>
<dbReference type="AlphaFoldDB" id="S0FES7"/>
<evidence type="ECO:0000256" key="1">
    <source>
        <dbReference type="SAM" id="SignalP"/>
    </source>
</evidence>
<dbReference type="InterPro" id="IPR024079">
    <property type="entry name" value="MetalloPept_cat_dom_sf"/>
</dbReference>
<sequence>MKNIGIYIGLLFLVWSMSACTDEQSFDGQNGSIRVTGVIDQSSRTVYDVGEDAVVVSWDEGDLIGLFPEGQSRAIRYKALTKGKQVDFAPVDTPLEKKEGGEFYAYYPHVESALSFPHLPFRDLFTQSYCEDHPDPAVDFMYAKSQMQNGELHLHFSHLFTFLKLNIRVELLDNAQGLFVRSVEPLIPVTEEGNLPYFDMEKEMVCGVKYNHMWYLIPADKIADKEVVTCYLAVLPTSEDNVITFFLFKNDGTADQAILERKAPEGGFLPGHVYDLTVDEMEFEDVMMVQQREKQALIDLYNATDGDNWINHENWCSDKPLYEWYGVEYWDGRVRSLSLSENGLTGNLPASLANLENLNYMNLTGNRLSGNVPDEILASKWWNEVGFGGILFQQEGYKLIFPTYESTDYSMDGSVVTLQTHTVGDGLKLVIFGDAYSDRLIADGTYRSHAEQAMKAFFSEEPYASFQDYFDVYMVNVVSRNEILGENTAFQTSVEFERNTFVTNPLMVIDYCYKMAETNYQTADVTTIVLLNSSAPFRSNCSMWSDGFSAAFCLYGQGGQDLEYLIHHEACGHGFGKLADEYTEFEGYYPYSAGVEELHAINESMNIDVTSDPLQVSWGYFLSDARYANEKIGIYEGADYYPKGVYRATENSIMRYNSGGFNAPSRQSIYRRIMEKSGGMYNFEEFLKYDEINRQRIDWGVVSRSISMPEMLKGASPIRYNYPASEARSRLGK</sequence>
<dbReference type="PANTHER" id="PTHR48010">
    <property type="entry name" value="OS05G0588300 PROTEIN"/>
    <property type="match status" value="1"/>
</dbReference>
<dbReference type="Gene3D" id="2.60.40.2620">
    <property type="entry name" value="Fimbrillin-like"/>
    <property type="match status" value="1"/>
</dbReference>
<dbReference type="EMBL" id="ACBW01000228">
    <property type="protein sequence ID" value="EEF78171.1"/>
    <property type="molecule type" value="Genomic_DNA"/>
</dbReference>
<feature type="signal peptide" evidence="1">
    <location>
        <begin position="1"/>
        <end position="21"/>
    </location>
</feature>
<keyword evidence="3" id="KW-1185">Reference proteome</keyword>
<dbReference type="Proteomes" id="UP000014073">
    <property type="component" value="Unassembled WGS sequence"/>
</dbReference>
<feature type="chain" id="PRO_5004486758" evidence="1">
    <location>
        <begin position="22"/>
        <end position="733"/>
    </location>
</feature>
<accession>S0FES7</accession>
<name>S0FES7_9BACT</name>
<dbReference type="InterPro" id="IPR025049">
    <property type="entry name" value="Mfa-like_1"/>
</dbReference>
<dbReference type="InterPro" id="IPR032675">
    <property type="entry name" value="LRR_dom_sf"/>
</dbReference>
<dbReference type="Gene3D" id="3.40.390.10">
    <property type="entry name" value="Collagenase (Catalytic Domain)"/>
    <property type="match status" value="1"/>
</dbReference>
<keyword evidence="1" id="KW-0732">Signal</keyword>
<dbReference type="InterPro" id="IPR001611">
    <property type="entry name" value="Leu-rich_rpt"/>
</dbReference>
<reference evidence="2 3" key="1">
    <citation type="submission" date="2008-12" db="EMBL/GenBank/DDBJ databases">
        <authorList>
            <person name="Fulton L."/>
            <person name="Clifton S."/>
            <person name="Fulton B."/>
            <person name="Xu J."/>
            <person name="Minx P."/>
            <person name="Pepin K.H."/>
            <person name="Johnson M."/>
            <person name="Bhonagiri V."/>
            <person name="Nash W.E."/>
            <person name="Mardis E.R."/>
            <person name="Wilson R.K."/>
        </authorList>
    </citation>
    <scope>NUCLEOTIDE SEQUENCE [LARGE SCALE GENOMIC DNA]</scope>
    <source>
        <strain evidence="2 3">DSM 18228</strain>
    </source>
</reference>